<dbReference type="GO" id="GO:0046872">
    <property type="term" value="F:metal ion binding"/>
    <property type="evidence" value="ECO:0007669"/>
    <property type="project" value="UniProtKB-KW"/>
</dbReference>
<feature type="signal peptide" evidence="5">
    <location>
        <begin position="1"/>
        <end position="29"/>
    </location>
</feature>
<dbReference type="PANTHER" id="PTHR12151:SF25">
    <property type="entry name" value="LINALOOL DEHYDRATASE_ISOMERASE DOMAIN-CONTAINING PROTEIN"/>
    <property type="match status" value="1"/>
</dbReference>
<gene>
    <name evidence="7" type="ORF">H4O24_12490</name>
</gene>
<dbReference type="InterPro" id="IPR013766">
    <property type="entry name" value="Thioredoxin_domain"/>
</dbReference>
<dbReference type="InterPro" id="IPR003782">
    <property type="entry name" value="SCO1/SenC"/>
</dbReference>
<name>A0A7G6VSN4_9SPHN</name>
<dbReference type="PROSITE" id="PS51352">
    <property type="entry name" value="THIOREDOXIN_2"/>
    <property type="match status" value="1"/>
</dbReference>
<feature type="chain" id="PRO_5028818537" evidence="5">
    <location>
        <begin position="30"/>
        <end position="211"/>
    </location>
</feature>
<organism evidence="7 8">
    <name type="scientific">Croceicoccus marinus</name>
    <dbReference type="NCBI Taxonomy" id="450378"/>
    <lineage>
        <taxon>Bacteria</taxon>
        <taxon>Pseudomonadati</taxon>
        <taxon>Pseudomonadota</taxon>
        <taxon>Alphaproteobacteria</taxon>
        <taxon>Sphingomonadales</taxon>
        <taxon>Erythrobacteraceae</taxon>
        <taxon>Croceicoccus</taxon>
    </lineage>
</organism>
<sequence length="211" mass="22692">MTTDNAPYFRRALLAPLLAPMLALGLALAGCDSGPPAPSEADWPLAGASIGGDFTLVNKDGETVTWDDFAGEWRIVYFGYTFCPDVCPVDAAAIAAGLNRFEETDPERAAKVTPIFITVDPERDTPEVVGEFAAAFHPRMVGLTGSEEQIAEAAKAFVATYNRGEVQDNGFYRVDHTANTMLFDPSGDPVAILETHQGPQVLADELAKWVQ</sequence>
<keyword evidence="5" id="KW-0732">Signal</keyword>
<evidence type="ECO:0000259" key="6">
    <source>
        <dbReference type="PROSITE" id="PS51352"/>
    </source>
</evidence>
<dbReference type="EMBL" id="CP060052">
    <property type="protein sequence ID" value="QNE04749.1"/>
    <property type="molecule type" value="Genomic_DNA"/>
</dbReference>
<keyword evidence="2 3" id="KW-0186">Copper</keyword>
<evidence type="ECO:0000313" key="8">
    <source>
        <dbReference type="Proteomes" id="UP000515297"/>
    </source>
</evidence>
<feature type="binding site" evidence="3">
    <location>
        <position position="83"/>
    </location>
    <ligand>
        <name>Cu cation</name>
        <dbReference type="ChEBI" id="CHEBI:23378"/>
    </ligand>
</feature>
<accession>A0A7G6VSN4</accession>
<feature type="binding site" evidence="3">
    <location>
        <position position="176"/>
    </location>
    <ligand>
        <name>Cu cation</name>
        <dbReference type="ChEBI" id="CHEBI:23378"/>
    </ligand>
</feature>
<dbReference type="RefSeq" id="WP_185883995.1">
    <property type="nucleotide sequence ID" value="NZ_CP060052.1"/>
</dbReference>
<protein>
    <submittedName>
        <fullName evidence="7">SCO family protein</fullName>
    </submittedName>
</protein>
<keyword evidence="3" id="KW-0479">Metal-binding</keyword>
<dbReference type="InterPro" id="IPR036249">
    <property type="entry name" value="Thioredoxin-like_sf"/>
</dbReference>
<evidence type="ECO:0000256" key="5">
    <source>
        <dbReference type="SAM" id="SignalP"/>
    </source>
</evidence>
<dbReference type="AlphaFoldDB" id="A0A7G6VSN4"/>
<evidence type="ECO:0000256" key="1">
    <source>
        <dbReference type="ARBA" id="ARBA00010996"/>
    </source>
</evidence>
<dbReference type="FunFam" id="3.40.30.10:FF:000013">
    <property type="entry name" value="Blast:Protein SCO1 homolog, mitochondrial"/>
    <property type="match status" value="1"/>
</dbReference>
<reference evidence="7 8" key="1">
    <citation type="submission" date="2020-08" db="EMBL/GenBank/DDBJ databases">
        <authorList>
            <person name="Liu G."/>
            <person name="Sun C."/>
        </authorList>
    </citation>
    <scope>NUCLEOTIDE SEQUENCE [LARGE SCALE GENOMIC DNA]</scope>
    <source>
        <strain evidence="7 8">OT19</strain>
    </source>
</reference>
<feature type="binding site" evidence="3">
    <location>
        <position position="87"/>
    </location>
    <ligand>
        <name>Cu cation</name>
        <dbReference type="ChEBI" id="CHEBI:23378"/>
    </ligand>
</feature>
<dbReference type="Proteomes" id="UP000515297">
    <property type="component" value="Chromosome"/>
</dbReference>
<dbReference type="CDD" id="cd02968">
    <property type="entry name" value="SCO"/>
    <property type="match status" value="1"/>
</dbReference>
<comment type="similarity">
    <text evidence="1">Belongs to the SCO1/2 family.</text>
</comment>
<proteinExistence type="inferred from homology"/>
<evidence type="ECO:0000256" key="2">
    <source>
        <dbReference type="ARBA" id="ARBA00023008"/>
    </source>
</evidence>
<evidence type="ECO:0000256" key="4">
    <source>
        <dbReference type="PIRSR" id="PIRSR603782-2"/>
    </source>
</evidence>
<feature type="disulfide bond" description="Redox-active" evidence="4">
    <location>
        <begin position="83"/>
        <end position="87"/>
    </location>
</feature>
<dbReference type="Pfam" id="PF02630">
    <property type="entry name" value="SCO1-SenC"/>
    <property type="match status" value="1"/>
</dbReference>
<evidence type="ECO:0000313" key="7">
    <source>
        <dbReference type="EMBL" id="QNE04749.1"/>
    </source>
</evidence>
<dbReference type="PANTHER" id="PTHR12151">
    <property type="entry name" value="ELECTRON TRANSPORT PROTIN SCO1/SENC FAMILY MEMBER"/>
    <property type="match status" value="1"/>
</dbReference>
<feature type="domain" description="Thioredoxin" evidence="6">
    <location>
        <begin position="45"/>
        <end position="211"/>
    </location>
</feature>
<keyword evidence="4" id="KW-1015">Disulfide bond</keyword>
<dbReference type="Gene3D" id="3.40.30.10">
    <property type="entry name" value="Glutaredoxin"/>
    <property type="match status" value="1"/>
</dbReference>
<evidence type="ECO:0000256" key="3">
    <source>
        <dbReference type="PIRSR" id="PIRSR603782-1"/>
    </source>
</evidence>
<dbReference type="SUPFAM" id="SSF52833">
    <property type="entry name" value="Thioredoxin-like"/>
    <property type="match status" value="1"/>
</dbReference>